<protein>
    <recommendedName>
        <fullName evidence="2">histidine kinase</fullName>
        <ecNumber evidence="2">2.7.13.3</ecNumber>
    </recommendedName>
</protein>
<evidence type="ECO:0000259" key="6">
    <source>
        <dbReference type="PROSITE" id="PS50109"/>
    </source>
</evidence>
<dbReference type="SMART" id="SM00387">
    <property type="entry name" value="HATPase_c"/>
    <property type="match status" value="1"/>
</dbReference>
<evidence type="ECO:0000256" key="2">
    <source>
        <dbReference type="ARBA" id="ARBA00012438"/>
    </source>
</evidence>
<feature type="modified residue" description="4-aspartylphosphate" evidence="4">
    <location>
        <position position="743"/>
    </location>
</feature>
<dbReference type="SUPFAM" id="SSF55874">
    <property type="entry name" value="ATPase domain of HSP90 chaperone/DNA topoisomerase II/histidine kinase"/>
    <property type="match status" value="1"/>
</dbReference>
<dbReference type="SUPFAM" id="SSF47384">
    <property type="entry name" value="Homodimeric domain of signal transducing histidine kinase"/>
    <property type="match status" value="1"/>
</dbReference>
<dbReference type="CDD" id="cd00082">
    <property type="entry name" value="HisKA"/>
    <property type="match status" value="1"/>
</dbReference>
<dbReference type="InterPro" id="IPR003661">
    <property type="entry name" value="HisK_dim/P_dom"/>
</dbReference>
<dbReference type="PRINTS" id="PR00344">
    <property type="entry name" value="BCTRLSENSOR"/>
</dbReference>
<dbReference type="RefSeq" id="WP_284379087.1">
    <property type="nucleotide sequence ID" value="NZ_BSNN01000006.1"/>
</dbReference>
<dbReference type="SMART" id="SM00448">
    <property type="entry name" value="REC"/>
    <property type="match status" value="1"/>
</dbReference>
<dbReference type="Pfam" id="PF00512">
    <property type="entry name" value="HisKA"/>
    <property type="match status" value="1"/>
</dbReference>
<dbReference type="EMBL" id="BSNN01000006">
    <property type="protein sequence ID" value="GLQ35928.1"/>
    <property type="molecule type" value="Genomic_DNA"/>
</dbReference>
<dbReference type="SUPFAM" id="SSF55785">
    <property type="entry name" value="PYP-like sensor domain (PAS domain)"/>
    <property type="match status" value="1"/>
</dbReference>
<evidence type="ECO:0000256" key="3">
    <source>
        <dbReference type="ARBA" id="ARBA00022553"/>
    </source>
</evidence>
<dbReference type="EC" id="2.7.13.3" evidence="2"/>
<accession>A0ABQ5VXC2</accession>
<evidence type="ECO:0000313" key="8">
    <source>
        <dbReference type="EMBL" id="GLQ35928.1"/>
    </source>
</evidence>
<dbReference type="InterPro" id="IPR036097">
    <property type="entry name" value="HisK_dim/P_sf"/>
</dbReference>
<evidence type="ECO:0000259" key="7">
    <source>
        <dbReference type="PROSITE" id="PS50110"/>
    </source>
</evidence>
<dbReference type="PROSITE" id="PS50110">
    <property type="entry name" value="RESPONSE_REGULATORY"/>
    <property type="match status" value="1"/>
</dbReference>
<dbReference type="Proteomes" id="UP001156694">
    <property type="component" value="Unassembled WGS sequence"/>
</dbReference>
<dbReference type="PANTHER" id="PTHR43065:SF49">
    <property type="entry name" value="HISTIDINE KINASE"/>
    <property type="match status" value="1"/>
</dbReference>
<organism evidence="8 9">
    <name type="scientific">Amylibacter marinus</name>
    <dbReference type="NCBI Taxonomy" id="1475483"/>
    <lineage>
        <taxon>Bacteria</taxon>
        <taxon>Pseudomonadati</taxon>
        <taxon>Pseudomonadota</taxon>
        <taxon>Alphaproteobacteria</taxon>
        <taxon>Rhodobacterales</taxon>
        <taxon>Paracoccaceae</taxon>
        <taxon>Amylibacter</taxon>
    </lineage>
</organism>
<dbReference type="InterPro" id="IPR001789">
    <property type="entry name" value="Sig_transdc_resp-reg_receiver"/>
</dbReference>
<feature type="domain" description="Histidine kinase" evidence="6">
    <location>
        <begin position="448"/>
        <end position="671"/>
    </location>
</feature>
<name>A0ABQ5VXC2_9RHOB</name>
<sequence>MRFFPSLICAVIVIITLLHMDKHHAQMVVQEKRNAVQKQLLQMQSQLAEETKALLTEARNLTIRIKEIDDLTQDRLETLVSETKPTAGRYMRIEYAPEFRTALVWPEQDATGIIGTNPLMRFNDGETTLEDELMQGFPVLGRNEIIDGHIAVIHIRVPLMITKENGITSYGVVYFISEIDLLLPEQADGDPAIQLECHVFAHHRNETLPNIPQNWTNDSAIPPEVVNIVNPSGVFTLMMRPTFGWQANPVDMRKARMIYGAIAVALIFAVICLNWIGVSEARTSGELSRARSNMQGVLSNLPGVAFTYTMWDEEDALGGQNNRLRIINKEACLEIWGRSGQEIEEERLTVLCDGDDPIQIKALRREIASAAHNLRPWQASWSIRTRSGQSKWLDGRAKPIKLADGSIEWYGMINDATLQIERNQELIQRREEAHQTQKHEALGQLTGGAAHDFNNLLAVIMGNLELLRDEVRTDEHLHMIDAGIRASKRGADLTRNMLAFARKAPLSPQMVHLNELVEESRNWIGRTLPANIDVETNLRQGLWCIEADAAATQSALLNLMLNGRDAMPDGGKLTISTGNFHLDKPLTDCRDQVLKPGKYVMLSVTDTGEGISAEDLPKITEPFYTTKPTGDGSGLGLSMIEGFMKQSGGHMLIDSEPNLGTTMRLFFDALDDLSHSECTNEERKTPPPATGQRILIVEDQQEVLDVLMATLANAGYRVSGAKSGDEAARLFQEDDQFDLLLSDMVMPGALQGSSLALRLCKLRPSLKVVFMSGYANMGDEKDLQSLGHIRLTKPVARQDLLAALQRALAPS</sequence>
<dbReference type="Pfam" id="PF02518">
    <property type="entry name" value="HATPase_c"/>
    <property type="match status" value="1"/>
</dbReference>
<dbReference type="InterPro" id="IPR004358">
    <property type="entry name" value="Sig_transdc_His_kin-like_C"/>
</dbReference>
<evidence type="ECO:0000313" key="9">
    <source>
        <dbReference type="Proteomes" id="UP001156694"/>
    </source>
</evidence>
<comment type="caution">
    <text evidence="8">The sequence shown here is derived from an EMBL/GenBank/DDBJ whole genome shotgun (WGS) entry which is preliminary data.</text>
</comment>
<keyword evidence="5" id="KW-0812">Transmembrane</keyword>
<proteinExistence type="predicted"/>
<evidence type="ECO:0000256" key="1">
    <source>
        <dbReference type="ARBA" id="ARBA00000085"/>
    </source>
</evidence>
<feature type="transmembrane region" description="Helical" evidence="5">
    <location>
        <begin position="257"/>
        <end position="278"/>
    </location>
</feature>
<keyword evidence="9" id="KW-1185">Reference proteome</keyword>
<dbReference type="InterPro" id="IPR003594">
    <property type="entry name" value="HATPase_dom"/>
</dbReference>
<dbReference type="Pfam" id="PF00072">
    <property type="entry name" value="Response_reg"/>
    <property type="match status" value="1"/>
</dbReference>
<gene>
    <name evidence="8" type="ORF">GCM10007939_22120</name>
</gene>
<evidence type="ECO:0000256" key="5">
    <source>
        <dbReference type="SAM" id="Phobius"/>
    </source>
</evidence>
<keyword evidence="3 4" id="KW-0597">Phosphoprotein</keyword>
<dbReference type="PANTHER" id="PTHR43065">
    <property type="entry name" value="SENSOR HISTIDINE KINASE"/>
    <property type="match status" value="1"/>
</dbReference>
<dbReference type="SUPFAM" id="SSF52172">
    <property type="entry name" value="CheY-like"/>
    <property type="match status" value="1"/>
</dbReference>
<dbReference type="InterPro" id="IPR005467">
    <property type="entry name" value="His_kinase_dom"/>
</dbReference>
<dbReference type="PROSITE" id="PS50109">
    <property type="entry name" value="HIS_KIN"/>
    <property type="match status" value="1"/>
</dbReference>
<reference evidence="9" key="1">
    <citation type="journal article" date="2019" name="Int. J. Syst. Evol. Microbiol.">
        <title>The Global Catalogue of Microorganisms (GCM) 10K type strain sequencing project: providing services to taxonomists for standard genome sequencing and annotation.</title>
        <authorList>
            <consortium name="The Broad Institute Genomics Platform"/>
            <consortium name="The Broad Institute Genome Sequencing Center for Infectious Disease"/>
            <person name="Wu L."/>
            <person name="Ma J."/>
        </authorList>
    </citation>
    <scope>NUCLEOTIDE SEQUENCE [LARGE SCALE GENOMIC DNA]</scope>
    <source>
        <strain evidence="9">NBRC 110140</strain>
    </source>
</reference>
<dbReference type="Gene3D" id="3.30.565.10">
    <property type="entry name" value="Histidine kinase-like ATPase, C-terminal domain"/>
    <property type="match status" value="1"/>
</dbReference>
<dbReference type="Gene3D" id="3.30.450.20">
    <property type="entry name" value="PAS domain"/>
    <property type="match status" value="1"/>
</dbReference>
<evidence type="ECO:0000256" key="4">
    <source>
        <dbReference type="PROSITE-ProRule" id="PRU00169"/>
    </source>
</evidence>
<dbReference type="InterPro" id="IPR036890">
    <property type="entry name" value="HATPase_C_sf"/>
</dbReference>
<dbReference type="InterPro" id="IPR035965">
    <property type="entry name" value="PAS-like_dom_sf"/>
</dbReference>
<feature type="domain" description="Response regulatory" evidence="7">
    <location>
        <begin position="693"/>
        <end position="808"/>
    </location>
</feature>
<keyword evidence="5" id="KW-0472">Membrane</keyword>
<comment type="catalytic activity">
    <reaction evidence="1">
        <text>ATP + protein L-histidine = ADP + protein N-phospho-L-histidine.</text>
        <dbReference type="EC" id="2.7.13.3"/>
    </reaction>
</comment>
<dbReference type="SMART" id="SM00388">
    <property type="entry name" value="HisKA"/>
    <property type="match status" value="1"/>
</dbReference>
<dbReference type="InterPro" id="IPR011006">
    <property type="entry name" value="CheY-like_superfamily"/>
</dbReference>
<dbReference type="Gene3D" id="3.40.50.2300">
    <property type="match status" value="1"/>
</dbReference>
<keyword evidence="5" id="KW-1133">Transmembrane helix</keyword>
<dbReference type="Gene3D" id="1.10.287.130">
    <property type="match status" value="1"/>
</dbReference>